<dbReference type="EMBL" id="AP026933">
    <property type="protein sequence ID" value="BDT02632.1"/>
    <property type="molecule type" value="Genomic_DNA"/>
</dbReference>
<accession>A0ABM8BS00</accession>
<evidence type="ECO:0000313" key="1">
    <source>
        <dbReference type="EMBL" id="BDT02632.1"/>
    </source>
</evidence>
<sequence>MNKKGKKIEFIDTYKSFIENWIIENFTESFKKIIEDAVNQNYTFIFLGYSFEDQFVANSLATFILEKAKVKTWENENFVVLFNDYEKQKNKCDCCDKCKVNVPVVLSTKYVKCYKKPPLDSKLYGIKYIEFSKIFNSEECIKLSNFSPHVLVEETMKLNEFNNTFQTEKQCLAYIASLKQIKCSRCSSFNLNTSNLRRMRCLKCHQTFSILTGTIFSKSQTPLISWFYLIFRWINTKHGIPSTDVAKELGVTLKTAWRMGHKIRSAIAKQKPQFIVEGIVQMDEMYLSHMGFKKQGRSLLNKTLIVGIYEKQPTIWLWKYWKTQTVKIFCSLQ</sequence>
<reference evidence="1 2" key="1">
    <citation type="journal article" date="2022" name="Front. Microbiol.">
        <title>Male-killing mechanisms vary between Spiroplasma species.</title>
        <authorList>
            <person name="Arai H."/>
            <person name="Inoue M."/>
            <person name="Kageyama D."/>
        </authorList>
    </citation>
    <scope>NUCLEOTIDE SEQUENCE [LARGE SCALE GENOMIC DNA]</scope>
    <source>
        <strain evidence="2">sHm</strain>
    </source>
</reference>
<name>A0ABM8BS00_9MOLU</name>
<keyword evidence="2" id="KW-1185">Reference proteome</keyword>
<protein>
    <recommendedName>
        <fullName evidence="3">Transposase</fullName>
    </recommendedName>
</protein>
<proteinExistence type="predicted"/>
<evidence type="ECO:0008006" key="3">
    <source>
        <dbReference type="Google" id="ProtNLM"/>
    </source>
</evidence>
<evidence type="ECO:0000313" key="2">
    <source>
        <dbReference type="Proteomes" id="UP001163387"/>
    </source>
</evidence>
<gene>
    <name evidence="1" type="ORF">SHM_02780</name>
</gene>
<dbReference type="Proteomes" id="UP001163387">
    <property type="component" value="Chromosome"/>
</dbReference>
<organism evidence="1 2">
    <name type="scientific">Spiroplasma ixodetis</name>
    <dbReference type="NCBI Taxonomy" id="2141"/>
    <lineage>
        <taxon>Bacteria</taxon>
        <taxon>Bacillati</taxon>
        <taxon>Mycoplasmatota</taxon>
        <taxon>Mollicutes</taxon>
        <taxon>Entomoplasmatales</taxon>
        <taxon>Spiroplasmataceae</taxon>
        <taxon>Spiroplasma</taxon>
    </lineage>
</organism>